<dbReference type="OrthoDB" id="3981234at2759"/>
<feature type="compositionally biased region" description="Polar residues" evidence="1">
    <location>
        <begin position="48"/>
        <end position="74"/>
    </location>
</feature>
<evidence type="ECO:0000313" key="2">
    <source>
        <dbReference type="EMBL" id="EGV63852.1"/>
    </source>
</evidence>
<feature type="region of interest" description="Disordered" evidence="1">
    <location>
        <begin position="1"/>
        <end position="95"/>
    </location>
</feature>
<sequence length="227" mass="25431">MNTNYYLPQFNQQSATPGQQPIHQSQQQHQPHQQHQQNHGSQIQQMQGVQTMPPQSQMIQHAHGQHTNGQVVNAPQSQTSSQPSQPQSANGGYDYQYKQQPMLPQIAVPMNQYYNQPYAQSQNPSASGAVSGTGPGSRFTPKEIHTLKQLLVTGEKYKWKQITKDINFVAARKNHETGGNIKNVSPTFVVRQYQSLLGLPNNQLYFGLLGSSLPYVVHGWDSLEEVD</sequence>
<dbReference type="AlphaFoldDB" id="G3B4R3"/>
<feature type="compositionally biased region" description="Polar residues" evidence="1">
    <location>
        <begin position="117"/>
        <end position="130"/>
    </location>
</feature>
<dbReference type="HOGENOM" id="CLU_1219558_0_0_1"/>
<proteinExistence type="predicted"/>
<protein>
    <submittedName>
        <fullName evidence="2">Uncharacterized protein</fullName>
    </submittedName>
</protein>
<dbReference type="eggNOG" id="ENOG502RQ3M">
    <property type="taxonomic scope" value="Eukaryota"/>
</dbReference>
<dbReference type="STRING" id="590646.G3B4R3"/>
<accession>G3B4R3</accession>
<dbReference type="GeneID" id="18250279"/>
<feature type="compositionally biased region" description="Low complexity" evidence="1">
    <location>
        <begin position="75"/>
        <end position="88"/>
    </location>
</feature>
<dbReference type="EMBL" id="GL996521">
    <property type="protein sequence ID" value="EGV63852.1"/>
    <property type="molecule type" value="Genomic_DNA"/>
</dbReference>
<feature type="region of interest" description="Disordered" evidence="1">
    <location>
        <begin position="117"/>
        <end position="140"/>
    </location>
</feature>
<evidence type="ECO:0000313" key="3">
    <source>
        <dbReference type="Proteomes" id="UP000000707"/>
    </source>
</evidence>
<name>G3B4R3_CANTC</name>
<dbReference type="Proteomes" id="UP000000707">
    <property type="component" value="Unassembled WGS sequence"/>
</dbReference>
<dbReference type="KEGG" id="cten:18250279"/>
<feature type="compositionally biased region" description="Low complexity" evidence="1">
    <location>
        <begin position="18"/>
        <end position="47"/>
    </location>
</feature>
<feature type="compositionally biased region" description="Polar residues" evidence="1">
    <location>
        <begin position="1"/>
        <end position="17"/>
    </location>
</feature>
<organism evidence="3">
    <name type="scientific">Candida tenuis (strain ATCC 10573 / BCRC 21748 / CBS 615 / JCM 9827 / NBRC 10315 / NRRL Y-1498 / VKM Y-70)</name>
    <name type="common">Yeast</name>
    <name type="synonym">Yamadazyma tenuis</name>
    <dbReference type="NCBI Taxonomy" id="590646"/>
    <lineage>
        <taxon>Eukaryota</taxon>
        <taxon>Fungi</taxon>
        <taxon>Dikarya</taxon>
        <taxon>Ascomycota</taxon>
        <taxon>Saccharomycotina</taxon>
        <taxon>Pichiomycetes</taxon>
        <taxon>Debaryomycetaceae</taxon>
        <taxon>Yamadazyma</taxon>
    </lineage>
</organism>
<gene>
    <name evidence="2" type="ORF">CANTEDRAFT_93359</name>
</gene>
<reference evidence="2 3" key="1">
    <citation type="journal article" date="2011" name="Proc. Natl. Acad. Sci. U.S.A.">
        <title>Comparative genomics of xylose-fermenting fungi for enhanced biofuel production.</title>
        <authorList>
            <person name="Wohlbach D.J."/>
            <person name="Kuo A."/>
            <person name="Sato T.K."/>
            <person name="Potts K.M."/>
            <person name="Salamov A.A."/>
            <person name="LaButti K.M."/>
            <person name="Sun H."/>
            <person name="Clum A."/>
            <person name="Pangilinan J.L."/>
            <person name="Lindquist E.A."/>
            <person name="Lucas S."/>
            <person name="Lapidus A."/>
            <person name="Jin M."/>
            <person name="Gunawan C."/>
            <person name="Balan V."/>
            <person name="Dale B.E."/>
            <person name="Jeffries T.W."/>
            <person name="Zinkel R."/>
            <person name="Barry K.W."/>
            <person name="Grigoriev I.V."/>
            <person name="Gasch A.P."/>
        </authorList>
    </citation>
    <scope>NUCLEOTIDE SEQUENCE [LARGE SCALE GENOMIC DNA]</scope>
    <source>
        <strain evidence="3">ATCC 10573 / BCRC 21748 / CBS 615 / JCM 9827 / NBRC 10315 / NRRL Y-1498 / VKM Y-70</strain>
    </source>
</reference>
<keyword evidence="3" id="KW-1185">Reference proteome</keyword>
<evidence type="ECO:0000256" key="1">
    <source>
        <dbReference type="SAM" id="MobiDB-lite"/>
    </source>
</evidence>